<evidence type="ECO:0008006" key="8">
    <source>
        <dbReference type="Google" id="ProtNLM"/>
    </source>
</evidence>
<name>A0ABN1IFZ9_9FLAO</name>
<dbReference type="PROSITE" id="PS50041">
    <property type="entry name" value="C_TYPE_LECTIN_2"/>
    <property type="match status" value="1"/>
</dbReference>
<feature type="domain" description="HYR" evidence="5">
    <location>
        <begin position="1219"/>
        <end position="1307"/>
    </location>
</feature>
<dbReference type="InterPro" id="IPR016187">
    <property type="entry name" value="CTDL_fold"/>
</dbReference>
<feature type="chain" id="PRO_5047316529" description="HYR domain-containing protein" evidence="3">
    <location>
        <begin position="21"/>
        <end position="1396"/>
    </location>
</feature>
<dbReference type="Gene3D" id="2.60.40.10">
    <property type="entry name" value="Immunoglobulins"/>
    <property type="match status" value="2"/>
</dbReference>
<feature type="domain" description="HYR" evidence="5">
    <location>
        <begin position="1048"/>
        <end position="1141"/>
    </location>
</feature>
<dbReference type="CDD" id="cd00037">
    <property type="entry name" value="CLECT"/>
    <property type="match status" value="1"/>
</dbReference>
<keyword evidence="1 3" id="KW-0732">Signal</keyword>
<evidence type="ECO:0000313" key="6">
    <source>
        <dbReference type="EMBL" id="GAA0712443.1"/>
    </source>
</evidence>
<evidence type="ECO:0000256" key="2">
    <source>
        <dbReference type="ARBA" id="ARBA00022737"/>
    </source>
</evidence>
<dbReference type="Gene3D" id="3.10.100.10">
    <property type="entry name" value="Mannose-Binding Protein A, subunit A"/>
    <property type="match status" value="1"/>
</dbReference>
<dbReference type="PROSITE" id="PS50825">
    <property type="entry name" value="HYR"/>
    <property type="match status" value="3"/>
</dbReference>
<evidence type="ECO:0000256" key="3">
    <source>
        <dbReference type="SAM" id="SignalP"/>
    </source>
</evidence>
<evidence type="ECO:0000256" key="1">
    <source>
        <dbReference type="ARBA" id="ARBA00022729"/>
    </source>
</evidence>
<reference evidence="6 7" key="1">
    <citation type="journal article" date="2019" name="Int. J. Syst. Evol. Microbiol.">
        <title>The Global Catalogue of Microorganisms (GCM) 10K type strain sequencing project: providing services to taxonomists for standard genome sequencing and annotation.</title>
        <authorList>
            <consortium name="The Broad Institute Genomics Platform"/>
            <consortium name="The Broad Institute Genome Sequencing Center for Infectious Disease"/>
            <person name="Wu L."/>
            <person name="Ma J."/>
        </authorList>
    </citation>
    <scope>NUCLEOTIDE SEQUENCE [LARGE SCALE GENOMIC DNA]</scope>
    <source>
        <strain evidence="6 7">JCM 15974</strain>
    </source>
</reference>
<feature type="domain" description="C-type lectin" evidence="4">
    <location>
        <begin position="462"/>
        <end position="577"/>
    </location>
</feature>
<dbReference type="PANTHER" id="PTHR24273:SF32">
    <property type="entry name" value="HYALIN"/>
    <property type="match status" value="1"/>
</dbReference>
<proteinExistence type="predicted"/>
<dbReference type="NCBIfam" id="TIGR04183">
    <property type="entry name" value="Por_Secre_tail"/>
    <property type="match status" value="1"/>
</dbReference>
<feature type="signal peptide" evidence="3">
    <location>
        <begin position="1"/>
        <end position="20"/>
    </location>
</feature>
<accession>A0ABN1IFZ9</accession>
<sequence length="1396" mass="149379">MRIKLLNTTFFLLFYIVSFSQTFTSDNLTFEIIDVDLQTVRVTGGSGFPSDLIIPETVTDPGDNATYTITTIGTAAFRNRGLTSVVLPETLTTLEFRAFRDNGGITSIIIPASVTTVGVEAFFRNSLTKIVSQIVNPPRISNGSFGDKSVIDLIIPEGTETDYQDANWVGFLSVSNPIQTPVCQDITVSLNEDGLVTIAGNDIDGGSTDNVGIESFTAEPNSFDCNNLGANEVTLTITNTIGNSSSCIATVTVEDILNPSVACRDITIQLDSNDQGSISIEDIEVESSDNCNIDSKNISQDTFGTADIGENEVTLTVTDQSGNSSSCTAIVTVVANDFPVVRCQDITVQLDEGGTVSITTAQMDAGSSDTEGIAAFSVTPSSFDCSNIGVNEVTLTVTNTRGNSSTCTAMVTVEDITAPVIACPENITLDCPDIVTYEVAISDCNFAEVPTTLDGFTSLGNFGASTYFISDQEMTASEAFQKAQEEKLDIITINNIEENEFIQTFLTDNSINGVLIGLNDQVEEETFIWQSGQPATFRNFNSGEPNNVGNEDFVGMITSSGLWNDIRGTASIRFIIEFHDYSTGPILISGEESGNFFLAESTTNTFFAKDNSGNIASCSFDVTIADDTAPTITCVPDISVATDLNSNEASITVATPAFGDNCGDQVIPDTFNVSYRFNDVGDLIDTPTILSGLSTTNADVTLEITFNGDHDGIDNEKFVLTGPDDQILLEENNSGCSIVKQFVVVEQETWNTWINTFGDAITFTLLENIDVDDNQCGSIDNNFFRLRLPQFGNVSIVNDYTNTSDASGVYPVGTTVVNWTIEDNQGNSVSCEQRITVNDIEAPVVTCVDDIVIDLDVTSCSTVVNFDLPSASDNFAVFDNTLDDILLLFNRKNSLVSSLIPNPFDFQLDEGLNASSIDDGGDDMYDDGNFISTDLSTGTITYSDNEVVPLADFGTDGAYFTRKVENLWLLAADLDGVTDFDITGELGADGDGLADGFTATITVNTINYNIFVKRVREELDGSSSDPSVNHLIIIPENVEASQNFADDTDDDQHQVTGLINTNRLYYLLFASIDSGLVDDATMQLIATSFIDNITTATGTITQTAGLASGSEFPAGETVNTFEVADEFGNRTSCSFTVNVNETTAPTAVCQDITVQLDEDGQVSITAADIDGGSSDNCGIAEMSIDVTTFDCGSIGDNTVTLTVVDNNGNTDSCTAIVTVENPSEPQISCPADQTVASDEGNDTYQLPDYFALGEAIAIGTCANPLVTFTQNPAPGALLSSGTTTVTLCAADESGTEICCSFELTVDPTLSTDEFELFAGVSIYPNPVIDILHITNSNKTKLNKIEIYDINGRLILTSSKNESNDDIEMNVSNLESGSYFVRIQGVGVSIIKQLIKK</sequence>
<dbReference type="InterPro" id="IPR003410">
    <property type="entry name" value="HYR_dom"/>
</dbReference>
<keyword evidence="7" id="KW-1185">Reference proteome</keyword>
<keyword evidence="2" id="KW-0677">Repeat</keyword>
<organism evidence="6 7">
    <name type="scientific">Aquimarina litoralis</name>
    <dbReference type="NCBI Taxonomy" id="584605"/>
    <lineage>
        <taxon>Bacteria</taxon>
        <taxon>Pseudomonadati</taxon>
        <taxon>Bacteroidota</taxon>
        <taxon>Flavobacteriia</taxon>
        <taxon>Flavobacteriales</taxon>
        <taxon>Flavobacteriaceae</taxon>
        <taxon>Aquimarina</taxon>
    </lineage>
</organism>
<comment type="caution">
    <text evidence="6">The sequence shown here is derived from an EMBL/GenBank/DDBJ whole genome shotgun (WGS) entry which is preliminary data.</text>
</comment>
<dbReference type="RefSeq" id="WP_343909790.1">
    <property type="nucleotide sequence ID" value="NZ_BAAAGE010000001.1"/>
</dbReference>
<feature type="domain" description="HYR" evidence="5">
    <location>
        <begin position="254"/>
        <end position="335"/>
    </location>
</feature>
<protein>
    <recommendedName>
        <fullName evidence="8">HYR domain-containing protein</fullName>
    </recommendedName>
</protein>
<dbReference type="InterPro" id="IPR026444">
    <property type="entry name" value="Secre_tail"/>
</dbReference>
<dbReference type="Pfam" id="PF02494">
    <property type="entry name" value="HYR"/>
    <property type="match status" value="2"/>
</dbReference>
<dbReference type="Pfam" id="PF00059">
    <property type="entry name" value="Lectin_C"/>
    <property type="match status" value="1"/>
</dbReference>
<dbReference type="SUPFAM" id="SSF56436">
    <property type="entry name" value="C-type lectin-like"/>
    <property type="match status" value="1"/>
</dbReference>
<dbReference type="EMBL" id="BAAAGE010000001">
    <property type="protein sequence ID" value="GAA0712443.1"/>
    <property type="molecule type" value="Genomic_DNA"/>
</dbReference>
<evidence type="ECO:0000259" key="5">
    <source>
        <dbReference type="PROSITE" id="PS50825"/>
    </source>
</evidence>
<dbReference type="Gene3D" id="3.80.10.10">
    <property type="entry name" value="Ribonuclease Inhibitor"/>
    <property type="match status" value="1"/>
</dbReference>
<dbReference type="InterPro" id="IPR016186">
    <property type="entry name" value="C-type_lectin-like/link_sf"/>
</dbReference>
<dbReference type="Proteomes" id="UP001501758">
    <property type="component" value="Unassembled WGS sequence"/>
</dbReference>
<dbReference type="InterPro" id="IPR032675">
    <property type="entry name" value="LRR_dom_sf"/>
</dbReference>
<gene>
    <name evidence="6" type="ORF">GCM10009430_02860</name>
</gene>
<evidence type="ECO:0000259" key="4">
    <source>
        <dbReference type="PROSITE" id="PS50041"/>
    </source>
</evidence>
<dbReference type="SMART" id="SM00034">
    <property type="entry name" value="CLECT"/>
    <property type="match status" value="1"/>
</dbReference>
<evidence type="ECO:0000313" key="7">
    <source>
        <dbReference type="Proteomes" id="UP001501758"/>
    </source>
</evidence>
<dbReference type="Pfam" id="PF18962">
    <property type="entry name" value="Por_Secre_tail"/>
    <property type="match status" value="1"/>
</dbReference>
<dbReference type="InterPro" id="IPR026906">
    <property type="entry name" value="LRR_5"/>
</dbReference>
<dbReference type="PANTHER" id="PTHR24273">
    <property type="entry name" value="FI04643P-RELATED"/>
    <property type="match status" value="1"/>
</dbReference>
<dbReference type="InterPro" id="IPR001304">
    <property type="entry name" value="C-type_lectin-like"/>
</dbReference>
<dbReference type="InterPro" id="IPR013783">
    <property type="entry name" value="Ig-like_fold"/>
</dbReference>
<dbReference type="Pfam" id="PF13306">
    <property type="entry name" value="LRR_5"/>
    <property type="match status" value="1"/>
</dbReference>